<keyword evidence="8" id="KW-0732">Signal</keyword>
<dbReference type="GO" id="GO:0005789">
    <property type="term" value="C:endoplasmic reticulum membrane"/>
    <property type="evidence" value="ECO:0007669"/>
    <property type="project" value="UniProtKB-SubCell"/>
</dbReference>
<keyword evidence="11" id="KW-1185">Reference proteome</keyword>
<accession>A0A5B8MTI2</accession>
<reference evidence="10 11" key="1">
    <citation type="submission" date="2018-07" db="EMBL/GenBank/DDBJ databases">
        <title>The complete nuclear genome of the prasinophyte Chloropicon primus (CCMP1205).</title>
        <authorList>
            <person name="Pombert J.-F."/>
            <person name="Otis C."/>
            <person name="Turmel M."/>
            <person name="Lemieux C."/>
        </authorList>
    </citation>
    <scope>NUCLEOTIDE SEQUENCE [LARGE SCALE GENOMIC DNA]</scope>
    <source>
        <strain evidence="10 11">CCMP1205</strain>
    </source>
</reference>
<dbReference type="Pfam" id="PF13640">
    <property type="entry name" value="2OG-FeII_Oxy_3"/>
    <property type="match status" value="1"/>
</dbReference>
<organism evidence="10 11">
    <name type="scientific">Chloropicon primus</name>
    <dbReference type="NCBI Taxonomy" id="1764295"/>
    <lineage>
        <taxon>Eukaryota</taxon>
        <taxon>Viridiplantae</taxon>
        <taxon>Chlorophyta</taxon>
        <taxon>Chloropicophyceae</taxon>
        <taxon>Chloropicales</taxon>
        <taxon>Chloropicaceae</taxon>
        <taxon>Chloropicon</taxon>
    </lineage>
</organism>
<dbReference type="AlphaFoldDB" id="A0A5B8MTI2"/>
<evidence type="ECO:0000256" key="2">
    <source>
        <dbReference type="ARBA" id="ARBA00004648"/>
    </source>
</evidence>
<dbReference type="InterPro" id="IPR045054">
    <property type="entry name" value="P4HA-like"/>
</dbReference>
<dbReference type="PANTHER" id="PTHR10869:SF246">
    <property type="entry name" value="TRANSMEMBRANE PROLYL 4-HYDROXYLASE"/>
    <property type="match status" value="1"/>
</dbReference>
<keyword evidence="4" id="KW-0223">Dioxygenase</keyword>
<keyword evidence="3" id="KW-0479">Metal-binding</keyword>
<keyword evidence="5" id="KW-0560">Oxidoreductase</keyword>
<dbReference type="PANTHER" id="PTHR10869">
    <property type="entry name" value="PROLYL 4-HYDROXYLASE ALPHA SUBUNIT"/>
    <property type="match status" value="1"/>
</dbReference>
<evidence type="ECO:0000259" key="9">
    <source>
        <dbReference type="PROSITE" id="PS51471"/>
    </source>
</evidence>
<dbReference type="PROSITE" id="PS51471">
    <property type="entry name" value="FE2OG_OXY"/>
    <property type="match status" value="1"/>
</dbReference>
<dbReference type="Gene3D" id="2.60.120.620">
    <property type="entry name" value="q2cbj1_9rhob like domain"/>
    <property type="match status" value="1"/>
</dbReference>
<feature type="chain" id="PRO_5022698650" evidence="8">
    <location>
        <begin position="27"/>
        <end position="283"/>
    </location>
</feature>
<evidence type="ECO:0000313" key="11">
    <source>
        <dbReference type="Proteomes" id="UP000316726"/>
    </source>
</evidence>
<dbReference type="Proteomes" id="UP000316726">
    <property type="component" value="Chromosome 11"/>
</dbReference>
<dbReference type="InterPro" id="IPR005123">
    <property type="entry name" value="Oxoglu/Fe-dep_dioxygenase_dom"/>
</dbReference>
<evidence type="ECO:0000256" key="3">
    <source>
        <dbReference type="ARBA" id="ARBA00022723"/>
    </source>
</evidence>
<name>A0A5B8MTI2_9CHLO</name>
<evidence type="ECO:0000256" key="1">
    <source>
        <dbReference type="ARBA" id="ARBA00001961"/>
    </source>
</evidence>
<dbReference type="InterPro" id="IPR006620">
    <property type="entry name" value="Pro_4_hyd_alph"/>
</dbReference>
<dbReference type="GO" id="GO:0005506">
    <property type="term" value="F:iron ion binding"/>
    <property type="evidence" value="ECO:0007669"/>
    <property type="project" value="InterPro"/>
</dbReference>
<sequence length="283" mass="31591">MVAALLTVFFVGRLVSLGTRRTPSEAKPRRMHLDKLTFGMETGPGRPWMELVSWKPRAALLHNFLTDRECDYLRDVSISKLKRSVVGNINLQENETEVDGARDSSGVFFSPRMGMEDKVSARLRRRAALFTGIAEEQQELVQVLRYEEGQKYLPHFDAGISNETGKFVEGYGRLATMLVYLQMPDQGGDTNFPEGERLAGRAPEPLGDAATCQGKVGLSVKPRKGDALFFYSLDPTASYLDEASLHESCAVVGSSVDKWTVSIWMHRVGNPQYTNDFGTMSLW</sequence>
<dbReference type="InterPro" id="IPR044862">
    <property type="entry name" value="Pro_4_hyd_alph_FE2OG_OXY"/>
</dbReference>
<evidence type="ECO:0000256" key="7">
    <source>
        <dbReference type="ARBA" id="ARBA00049169"/>
    </source>
</evidence>
<dbReference type="STRING" id="1764295.A0A5B8MTI2"/>
<comment type="catalytic activity">
    <reaction evidence="7">
        <text>L-prolyl-[collagen] + 2-oxoglutarate + O2 = trans-4-hydroxy-L-prolyl-[collagen] + succinate + CO2</text>
        <dbReference type="Rhea" id="RHEA:18945"/>
        <dbReference type="Rhea" id="RHEA-COMP:11676"/>
        <dbReference type="Rhea" id="RHEA-COMP:11680"/>
        <dbReference type="ChEBI" id="CHEBI:15379"/>
        <dbReference type="ChEBI" id="CHEBI:16526"/>
        <dbReference type="ChEBI" id="CHEBI:16810"/>
        <dbReference type="ChEBI" id="CHEBI:30031"/>
        <dbReference type="ChEBI" id="CHEBI:50342"/>
        <dbReference type="ChEBI" id="CHEBI:61965"/>
        <dbReference type="EC" id="1.14.11.2"/>
    </reaction>
</comment>
<keyword evidence="6" id="KW-0408">Iron</keyword>
<evidence type="ECO:0000256" key="8">
    <source>
        <dbReference type="SAM" id="SignalP"/>
    </source>
</evidence>
<feature type="domain" description="Fe2OG dioxygenase" evidence="9">
    <location>
        <begin position="137"/>
        <end position="267"/>
    </location>
</feature>
<dbReference type="GO" id="GO:0031418">
    <property type="term" value="F:L-ascorbic acid binding"/>
    <property type="evidence" value="ECO:0007669"/>
    <property type="project" value="InterPro"/>
</dbReference>
<comment type="subcellular location">
    <subcellularLocation>
        <location evidence="2">Endoplasmic reticulum membrane</location>
        <topology evidence="2">Single-pass type II membrane protein</topology>
    </subcellularLocation>
</comment>
<evidence type="ECO:0000313" key="10">
    <source>
        <dbReference type="EMBL" id="QDZ23637.1"/>
    </source>
</evidence>
<feature type="signal peptide" evidence="8">
    <location>
        <begin position="1"/>
        <end position="26"/>
    </location>
</feature>
<protein>
    <submittedName>
        <fullName evidence="10">Prolyl 4-hydroxylase</fullName>
    </submittedName>
</protein>
<gene>
    <name evidence="10" type="ORF">A3770_11p61550</name>
</gene>
<dbReference type="SMART" id="SM00702">
    <property type="entry name" value="P4Hc"/>
    <property type="match status" value="1"/>
</dbReference>
<proteinExistence type="predicted"/>
<comment type="cofactor">
    <cofactor evidence="1">
        <name>L-ascorbate</name>
        <dbReference type="ChEBI" id="CHEBI:38290"/>
    </cofactor>
</comment>
<evidence type="ECO:0000256" key="6">
    <source>
        <dbReference type="ARBA" id="ARBA00023004"/>
    </source>
</evidence>
<evidence type="ECO:0000256" key="5">
    <source>
        <dbReference type="ARBA" id="ARBA00023002"/>
    </source>
</evidence>
<evidence type="ECO:0000256" key="4">
    <source>
        <dbReference type="ARBA" id="ARBA00022964"/>
    </source>
</evidence>
<dbReference type="OrthoDB" id="420380at2759"/>
<dbReference type="EMBL" id="CP031044">
    <property type="protein sequence ID" value="QDZ23637.1"/>
    <property type="molecule type" value="Genomic_DNA"/>
</dbReference>
<dbReference type="GO" id="GO:0004656">
    <property type="term" value="F:procollagen-proline 4-dioxygenase activity"/>
    <property type="evidence" value="ECO:0007669"/>
    <property type="project" value="UniProtKB-EC"/>
</dbReference>